<dbReference type="SMART" id="SM00595">
    <property type="entry name" value="MADF"/>
    <property type="match status" value="1"/>
</dbReference>
<dbReference type="PROSITE" id="PS51031">
    <property type="entry name" value="BESS"/>
    <property type="match status" value="1"/>
</dbReference>
<organism evidence="5 6">
    <name type="scientific">Hypothenemus hampei</name>
    <name type="common">Coffee berry borer</name>
    <dbReference type="NCBI Taxonomy" id="57062"/>
    <lineage>
        <taxon>Eukaryota</taxon>
        <taxon>Metazoa</taxon>
        <taxon>Ecdysozoa</taxon>
        <taxon>Arthropoda</taxon>
        <taxon>Hexapoda</taxon>
        <taxon>Insecta</taxon>
        <taxon>Pterygota</taxon>
        <taxon>Neoptera</taxon>
        <taxon>Endopterygota</taxon>
        <taxon>Coleoptera</taxon>
        <taxon>Polyphaga</taxon>
        <taxon>Cucujiformia</taxon>
        <taxon>Curculionidae</taxon>
        <taxon>Scolytinae</taxon>
        <taxon>Hypothenemus</taxon>
    </lineage>
</organism>
<evidence type="ECO:0000313" key="5">
    <source>
        <dbReference type="EMBL" id="KAL1506356.1"/>
    </source>
</evidence>
<dbReference type="PROSITE" id="PS51029">
    <property type="entry name" value="MADF"/>
    <property type="match status" value="1"/>
</dbReference>
<comment type="subcellular location">
    <subcellularLocation>
        <location evidence="1">Nucleus</location>
    </subcellularLocation>
</comment>
<protein>
    <recommendedName>
        <fullName evidence="7">Transcription factor Adf-1</fullName>
    </recommendedName>
</protein>
<dbReference type="InterPro" id="IPR006578">
    <property type="entry name" value="MADF-dom"/>
</dbReference>
<gene>
    <name evidence="5" type="ORF">ABEB36_005736</name>
</gene>
<comment type="caution">
    <text evidence="5">The sequence shown here is derived from an EMBL/GenBank/DDBJ whole genome shotgun (WGS) entry which is preliminary data.</text>
</comment>
<name>A0ABD1EZW5_HYPHA</name>
<dbReference type="Proteomes" id="UP001566132">
    <property type="component" value="Unassembled WGS sequence"/>
</dbReference>
<proteinExistence type="predicted"/>
<dbReference type="InterPro" id="IPR039353">
    <property type="entry name" value="TF_Adf1"/>
</dbReference>
<reference evidence="5 6" key="1">
    <citation type="submission" date="2024-05" db="EMBL/GenBank/DDBJ databases">
        <title>Genetic variation in Jamaican populations of the coffee berry borer (Hypothenemus hampei).</title>
        <authorList>
            <person name="Errbii M."/>
            <person name="Myrie A."/>
        </authorList>
    </citation>
    <scope>NUCLEOTIDE SEQUENCE [LARGE SCALE GENOMIC DNA]</scope>
    <source>
        <strain evidence="5">JA-Hopewell-2020-01-JO</strain>
        <tissue evidence="5">Whole body</tissue>
    </source>
</reference>
<feature type="domain" description="MADF" evidence="3">
    <location>
        <begin position="5"/>
        <end position="97"/>
    </location>
</feature>
<dbReference type="PANTHER" id="PTHR12243:SF69">
    <property type="entry name" value="SI:CH73-59F11.3"/>
    <property type="match status" value="1"/>
</dbReference>
<evidence type="ECO:0000256" key="1">
    <source>
        <dbReference type="PROSITE-ProRule" id="PRU00371"/>
    </source>
</evidence>
<evidence type="ECO:0008006" key="7">
    <source>
        <dbReference type="Google" id="ProtNLM"/>
    </source>
</evidence>
<dbReference type="EMBL" id="JBDJPC010000004">
    <property type="protein sequence ID" value="KAL1506356.1"/>
    <property type="molecule type" value="Genomic_DNA"/>
</dbReference>
<dbReference type="AlphaFoldDB" id="A0ABD1EZW5"/>
<sequence>MDIETLISEIFIRSPLWDQKSKYHHNRFVLDKLWDEVAVKLNTTRAVVRSKWKSLRDKFRTILASSSKTKSGEAQIDDYKGEWKYFKSLLFLKDQFTQRKSSGNSPKEEENVLDVFIEMPQNESDSQHAVNDKNGKFPFEQSEDSDSTLFNIKPCISRAATSVETHSQKRSSNTDPVLQQIEKKKRLYLEQNDDEDLNFFKSLLPHVRTFSPYDKMEYRMKVLKITQAFLKPCESLSLKPCESLSLKPCESLSLKPCESLSLKDMMF</sequence>
<keyword evidence="1" id="KW-0539">Nucleus</keyword>
<dbReference type="Pfam" id="PF10545">
    <property type="entry name" value="MADF_DNA_bdg"/>
    <property type="match status" value="1"/>
</dbReference>
<keyword evidence="6" id="KW-1185">Reference proteome</keyword>
<evidence type="ECO:0000313" key="6">
    <source>
        <dbReference type="Proteomes" id="UP001566132"/>
    </source>
</evidence>
<feature type="region of interest" description="Disordered" evidence="2">
    <location>
        <begin position="123"/>
        <end position="145"/>
    </location>
</feature>
<accession>A0ABD1EZW5</accession>
<dbReference type="PANTHER" id="PTHR12243">
    <property type="entry name" value="MADF DOMAIN TRANSCRIPTION FACTOR"/>
    <property type="match status" value="1"/>
</dbReference>
<dbReference type="GO" id="GO:0005634">
    <property type="term" value="C:nucleus"/>
    <property type="evidence" value="ECO:0007669"/>
    <property type="project" value="UniProtKB-SubCell"/>
</dbReference>
<evidence type="ECO:0000259" key="4">
    <source>
        <dbReference type="PROSITE" id="PS51031"/>
    </source>
</evidence>
<dbReference type="Pfam" id="PF02944">
    <property type="entry name" value="BESS"/>
    <property type="match status" value="1"/>
</dbReference>
<dbReference type="InterPro" id="IPR004210">
    <property type="entry name" value="BESS_motif"/>
</dbReference>
<feature type="domain" description="BESS" evidence="4">
    <location>
        <begin position="193"/>
        <end position="232"/>
    </location>
</feature>
<evidence type="ECO:0000256" key="2">
    <source>
        <dbReference type="SAM" id="MobiDB-lite"/>
    </source>
</evidence>
<evidence type="ECO:0000259" key="3">
    <source>
        <dbReference type="PROSITE" id="PS51029"/>
    </source>
</evidence>